<feature type="transmembrane region" description="Helical" evidence="2">
    <location>
        <begin position="74"/>
        <end position="94"/>
    </location>
</feature>
<sequence length="393" mass="42713">MSRLDDEDLDKVLRETLHSQVDSLVLTENFEQHVLDQLKKRSEDYAQKEPEAKNKGVHLHSGVWKTWMKRQKRMLWLGAGVAAMLFGLVTLGVLNKGTGVGMQSAGQSSSTGTQSAVQPGIALPSFQATLAPISSQNVTATNDASLGNHTSANNGNTNSTMQKLNGTASTHSFVALSKQLLTVHAQLYNSSNVAISGKNLQGMLFFLRQPGALSPVQESDWEYFVNGPDVTIAPHQSVEWSFTPNPTPAFSDLKHRYIHLVWFLRKSNSAFPALTMGTLPVTVSDIHETITGTAGAAVQFLRITARVTNHSTTAWDPKSALAMLFFDRHAGASLLGHGTYKYFDDVMVSNGETSLVEPGESVNVMFNIVGIPGTLMQKLPLRILLIARNQVGA</sequence>
<gene>
    <name evidence="3" type="ORF">MM817_02002</name>
</gene>
<keyword evidence="2" id="KW-1133">Transmembrane helix</keyword>
<dbReference type="AlphaFoldDB" id="A0A9X1V8R3"/>
<feature type="region of interest" description="Disordered" evidence="1">
    <location>
        <begin position="141"/>
        <end position="164"/>
    </location>
</feature>
<accession>A0A9X1V8R3</accession>
<comment type="caution">
    <text evidence="3">The sequence shown here is derived from an EMBL/GenBank/DDBJ whole genome shotgun (WGS) entry which is preliminary data.</text>
</comment>
<keyword evidence="4" id="KW-1185">Reference proteome</keyword>
<evidence type="ECO:0000256" key="1">
    <source>
        <dbReference type="SAM" id="MobiDB-lite"/>
    </source>
</evidence>
<reference evidence="3" key="1">
    <citation type="submission" date="2022-03" db="EMBL/GenBank/DDBJ databases">
        <title>Draft Genome Sequence of Firmicute Strain S0AB, a Heterotrophic Iron/Sulfur-Oxidizing Extreme Acidophile.</title>
        <authorList>
            <person name="Vergara E."/>
            <person name="Pakostova E."/>
            <person name="Johnson D.B."/>
            <person name="Holmes D.S."/>
        </authorList>
    </citation>
    <scope>NUCLEOTIDE SEQUENCE</scope>
    <source>
        <strain evidence="3">S0AB</strain>
    </source>
</reference>
<dbReference type="Proteomes" id="UP001139263">
    <property type="component" value="Unassembled WGS sequence"/>
</dbReference>
<evidence type="ECO:0000256" key="2">
    <source>
        <dbReference type="SAM" id="Phobius"/>
    </source>
</evidence>
<evidence type="ECO:0000313" key="3">
    <source>
        <dbReference type="EMBL" id="MCI0183711.1"/>
    </source>
</evidence>
<keyword evidence="2" id="KW-0812">Transmembrane</keyword>
<organism evidence="3 4">
    <name type="scientific">Sulfoacidibacillus ferrooxidans</name>
    <dbReference type="NCBI Taxonomy" id="2005001"/>
    <lineage>
        <taxon>Bacteria</taxon>
        <taxon>Bacillati</taxon>
        <taxon>Bacillota</taxon>
        <taxon>Bacilli</taxon>
        <taxon>Bacillales</taxon>
        <taxon>Alicyclobacillaceae</taxon>
        <taxon>Sulfoacidibacillus</taxon>
    </lineage>
</organism>
<keyword evidence="2" id="KW-0472">Membrane</keyword>
<protein>
    <submittedName>
        <fullName evidence="3">Uncharacterized protein</fullName>
    </submittedName>
</protein>
<dbReference type="EMBL" id="JALBUF010000006">
    <property type="protein sequence ID" value="MCI0183711.1"/>
    <property type="molecule type" value="Genomic_DNA"/>
</dbReference>
<evidence type="ECO:0000313" key="4">
    <source>
        <dbReference type="Proteomes" id="UP001139263"/>
    </source>
</evidence>
<name>A0A9X1V8R3_9BACL</name>
<dbReference type="RefSeq" id="WP_241714332.1">
    <property type="nucleotide sequence ID" value="NZ_JALBUF010000006.1"/>
</dbReference>
<proteinExistence type="predicted"/>